<dbReference type="AlphaFoldDB" id="A0A5B0PYZ8"/>
<comment type="caution">
    <text evidence="2">The sequence shown here is derived from an EMBL/GenBank/DDBJ whole genome shotgun (WGS) entry which is preliminary data.</text>
</comment>
<feature type="region of interest" description="Disordered" evidence="1">
    <location>
        <begin position="42"/>
        <end position="63"/>
    </location>
</feature>
<organism evidence="2 3">
    <name type="scientific">Puccinia graminis f. sp. tritici</name>
    <dbReference type="NCBI Taxonomy" id="56615"/>
    <lineage>
        <taxon>Eukaryota</taxon>
        <taxon>Fungi</taxon>
        <taxon>Dikarya</taxon>
        <taxon>Basidiomycota</taxon>
        <taxon>Pucciniomycotina</taxon>
        <taxon>Pucciniomycetes</taxon>
        <taxon>Pucciniales</taxon>
        <taxon>Pucciniaceae</taxon>
        <taxon>Puccinia</taxon>
    </lineage>
</organism>
<dbReference type="EMBL" id="VSWC01000040">
    <property type="protein sequence ID" value="KAA1106130.1"/>
    <property type="molecule type" value="Genomic_DNA"/>
</dbReference>
<accession>A0A5B0PYZ8</accession>
<dbReference type="OrthoDB" id="10337855at2759"/>
<sequence>MTTANAENLIPTLVFSISDSSQMLQTKGLNSGQDRGLHVQTQNGQRTKAQTLPEESPHLSDWVPSTKSQLQGGYITLPEYRAISIRVLHSEPKRVESFLEQFRATKVIEDAKNDGQIFKSSDIIRDHINWSMKNDKQNSYVRHWETGKFSIKQLTEKFQGNFNTLHFSDYVELLAHNPEYHNEMEKFRSFVLEGGGFNYQDFTGSSWDYNSVKEMFQQWKILKSPNWKDSPETKGKLISFDEFKRRLKNSFEFEEEMMNMIDRDPSLNKKYINFYSPSARKDLLWLPNLISYTFYWLNKNDNMPASILEKIQSGKTLKEISKEVELRFNQMELHMGKDTRSQGPTGTKIITHSGLVQETDTSLLRWIPSSKSELDNGYMKLREYSAIIRRSLEIPRGKMTEFVDHFKEIRGIQGTENEKGLSFKISDIIHEHLTWSLKNDPEHALVGSILGGESSIDEFVKIYELKVKNIKVQDITELLTDDHPYYKHNKEDFTQFLLEGGGNDVVDFSGASWDYRDVQKTYEDWKKFCRSDWREPQDTDKKFMSWKQFEQHSARLFGLDDKLIQDMKNSEYLQIKKSESLSQYAQEEKYWLPHMISLRLEWLNEENKMPPLIVEKMNSGMSLKGIAKELEQEFQDIKKSSSDIPVSAATSEKVSLKPTGMKNPPVSNKEQEISPPRKLSFISRWLKKITQATKTAWKKLMSIFKGTSK</sequence>
<reference evidence="2 3" key="1">
    <citation type="submission" date="2019-05" db="EMBL/GenBank/DDBJ databases">
        <title>Emergence of the Ug99 lineage of the wheat stem rust pathogen through somatic hybridization.</title>
        <authorList>
            <person name="Li F."/>
            <person name="Upadhyaya N.M."/>
            <person name="Sperschneider J."/>
            <person name="Matny O."/>
            <person name="Nguyen-Phuc H."/>
            <person name="Mago R."/>
            <person name="Raley C."/>
            <person name="Miller M.E."/>
            <person name="Silverstein K.A.T."/>
            <person name="Henningsen E."/>
            <person name="Hirsch C.D."/>
            <person name="Visser B."/>
            <person name="Pretorius Z.A."/>
            <person name="Steffenson B.J."/>
            <person name="Schwessinger B."/>
            <person name="Dodds P.N."/>
            <person name="Figueroa M."/>
        </authorList>
    </citation>
    <scope>NUCLEOTIDE SEQUENCE [LARGE SCALE GENOMIC DNA]</scope>
    <source>
        <strain evidence="2">21-0</strain>
    </source>
</reference>
<protein>
    <submittedName>
        <fullName evidence="2">Uncharacterized protein</fullName>
    </submittedName>
</protein>
<gene>
    <name evidence="2" type="ORF">PGT21_029459</name>
</gene>
<evidence type="ECO:0000313" key="2">
    <source>
        <dbReference type="EMBL" id="KAA1106130.1"/>
    </source>
</evidence>
<dbReference type="Proteomes" id="UP000324748">
    <property type="component" value="Unassembled WGS sequence"/>
</dbReference>
<name>A0A5B0PYZ8_PUCGR</name>
<evidence type="ECO:0000256" key="1">
    <source>
        <dbReference type="SAM" id="MobiDB-lite"/>
    </source>
</evidence>
<evidence type="ECO:0000313" key="3">
    <source>
        <dbReference type="Proteomes" id="UP000324748"/>
    </source>
</evidence>
<proteinExistence type="predicted"/>
<keyword evidence="3" id="KW-1185">Reference proteome</keyword>